<dbReference type="GeneID" id="8242249"/>
<evidence type="ECO:0000259" key="4">
    <source>
        <dbReference type="Pfam" id="PF01619"/>
    </source>
</evidence>
<sequence>MRRLPRYRTVVRREFTTWIRDTLAPIAPARSGVPITTGAAAAALEAAENERLRVRAAARRDSAIAEKLGEEKHLTLDPLISEYSVDSPEGVALMQLAEALIRTPKEAGRYMPARLIRDMLGAGNLDFLSHFGGDKSLLINASSVALSTVRGILPKHVPGGDFFDESTRGLAGKGSDAVLEVGVTRALGLMARKFTMGANIEAAARRAMRAETYNPQRSHSFDMLGEGARTYEDSARYLASYAHAAEAIQAAGFRSPQMSVKLSSLSPRFDELSRRECVPDLSSKLGSLFPIADGPNAFTVFVDAEEQNRLELTLSVVENVIRERAPPRIGVVVQAYGRRAMETLEYLRELAVRYPETKISVRLVKGAYWDAEIKQAQLLGADSYPVWTEKRQTDVSYLACASFLLENSDTLPMPAFATHNARTVADILSMVDGDMDEFTRRGCEFQRLHGMGESFDYCGLPVRVYSPVGAPNDLLAYLVRRLLENGANSSFLKRLAQGRDDLMNVDVLCEREPEVSTVIGTPVVVAEESSGHPNFPAAFAAQKAYGPAFKPLVCTGEDSLAELTARLGTFRPNTAKASDTIRSRATVLRKAADIVERDSVAMSKMIMEEAGKTLVDAVNEVRELVDFLRFYANQAETHLADPKRLRTVTGESCLLQAQPRGPWLCVGPFNFPFAIVGGLASSAFVAGNPVVIKPHPSTPRCAAALVDVLLEAGAPEGSLEVVVDGPLPEGSRGAREGQSDAGAALVSSGEFAGVSFVGSTRTAAKINHALALNSVEKRAPLARLVAETGGLNVLVADSSALPEQVCDAVLASFAQSAGQRCSSARILVVDNGCKNELTRMIQGGLSAMRVSKNNFDLSTDVGPLISEVAADKARAHCDALESGGAKMLARTIGEDDGALFHPRVYDLNPQPGSDPVAGLNLLEDEVFAPVLHVVTYDGSQAELERVIEAVNRKGYALTGGVMTRCESTKALVTNKLDCGNFYINRDVVGAVVESQPFGGHGLSGNGVKAGSEGYLEQFVAHKVICEDTTAAGGNVELMRTTT</sequence>
<dbReference type="GO" id="GO:0003842">
    <property type="term" value="F:L-glutamate gamma-semialdehyde dehydrogenase activity"/>
    <property type="evidence" value="ECO:0007669"/>
    <property type="project" value="InterPro"/>
</dbReference>
<dbReference type="EMBL" id="CP001324">
    <property type="protein sequence ID" value="ACO61894.1"/>
    <property type="molecule type" value="Genomic_DNA"/>
</dbReference>
<feature type="domain" description="Proline dehydrogenase" evidence="4">
    <location>
        <begin position="214"/>
        <end position="494"/>
    </location>
</feature>
<dbReference type="GO" id="GO:0010133">
    <property type="term" value="P:L-proline catabolic process to L-glutamate"/>
    <property type="evidence" value="ECO:0007669"/>
    <property type="project" value="InterPro"/>
</dbReference>
<evidence type="ECO:0000259" key="5">
    <source>
        <dbReference type="Pfam" id="PF14850"/>
    </source>
</evidence>
<feature type="domain" description="Aldehyde dehydrogenase" evidence="3">
    <location>
        <begin position="580"/>
        <end position="1023"/>
    </location>
</feature>
<dbReference type="InterPro" id="IPR024089">
    <property type="entry name" value="PRODH_PutA_dom_I/II"/>
</dbReference>
<dbReference type="Pfam" id="PF01619">
    <property type="entry name" value="Pro_dh"/>
    <property type="match status" value="1"/>
</dbReference>
<dbReference type="KEGG" id="mis:MICPUN_106815"/>
<dbReference type="AlphaFoldDB" id="C1E2C6"/>
<dbReference type="PIRSF" id="PIRSF000197">
    <property type="entry name" value="Bifunct_PutA"/>
    <property type="match status" value="1"/>
</dbReference>
<dbReference type="PANTHER" id="PTHR42862:SF1">
    <property type="entry name" value="DELTA-1-PYRROLINE-5-CARBOXYLATE DEHYDROGENASE 2, ISOFORM A-RELATED"/>
    <property type="match status" value="1"/>
</dbReference>
<evidence type="ECO:0000259" key="3">
    <source>
        <dbReference type="Pfam" id="PF00171"/>
    </source>
</evidence>
<dbReference type="OMA" id="TYSFDML"/>
<dbReference type="InterPro" id="IPR016163">
    <property type="entry name" value="Ald_DH_C"/>
</dbReference>
<evidence type="ECO:0000256" key="1">
    <source>
        <dbReference type="ARBA" id="ARBA00023002"/>
    </source>
</evidence>
<reference evidence="6 7" key="1">
    <citation type="journal article" date="2009" name="Science">
        <title>Green evolution and dynamic adaptations revealed by genomes of the marine picoeukaryotes Micromonas.</title>
        <authorList>
            <person name="Worden A.Z."/>
            <person name="Lee J.H."/>
            <person name="Mock T."/>
            <person name="Rouze P."/>
            <person name="Simmons M.P."/>
            <person name="Aerts A.L."/>
            <person name="Allen A.E."/>
            <person name="Cuvelier M.L."/>
            <person name="Derelle E."/>
            <person name="Everett M.V."/>
            <person name="Foulon E."/>
            <person name="Grimwood J."/>
            <person name="Gundlach H."/>
            <person name="Henrissat B."/>
            <person name="Napoli C."/>
            <person name="McDonald S.M."/>
            <person name="Parker M.S."/>
            <person name="Rombauts S."/>
            <person name="Salamov A."/>
            <person name="Von Dassow P."/>
            <person name="Badger J.H."/>
            <person name="Coutinho P.M."/>
            <person name="Demir E."/>
            <person name="Dubchak I."/>
            <person name="Gentemann C."/>
            <person name="Eikrem W."/>
            <person name="Gready J.E."/>
            <person name="John U."/>
            <person name="Lanier W."/>
            <person name="Lindquist E.A."/>
            <person name="Lucas S."/>
            <person name="Mayer K.F."/>
            <person name="Moreau H."/>
            <person name="Not F."/>
            <person name="Otillar R."/>
            <person name="Panaud O."/>
            <person name="Pangilinan J."/>
            <person name="Paulsen I."/>
            <person name="Piegu B."/>
            <person name="Poliakov A."/>
            <person name="Robbens S."/>
            <person name="Schmutz J."/>
            <person name="Toulza E."/>
            <person name="Wyss T."/>
            <person name="Zelensky A."/>
            <person name="Zhou K."/>
            <person name="Armbrust E.V."/>
            <person name="Bhattacharya D."/>
            <person name="Goodenough U.W."/>
            <person name="Van de Peer Y."/>
            <person name="Grigoriev I.V."/>
        </authorList>
    </citation>
    <scope>NUCLEOTIDE SEQUENCE [LARGE SCALE GENOMIC DNA]</scope>
    <source>
        <strain evidence="7">RCC299 / NOUM17</strain>
    </source>
</reference>
<feature type="domain" description="Proline dehydrogenase PutA" evidence="5">
    <location>
        <begin position="76"/>
        <end position="194"/>
    </location>
</feature>
<dbReference type="GO" id="GO:0009898">
    <property type="term" value="C:cytoplasmic side of plasma membrane"/>
    <property type="evidence" value="ECO:0007669"/>
    <property type="project" value="TreeGrafter"/>
</dbReference>
<dbReference type="SUPFAM" id="SSF53720">
    <property type="entry name" value="ALDH-like"/>
    <property type="match status" value="1"/>
</dbReference>
<evidence type="ECO:0008006" key="8">
    <source>
        <dbReference type="Google" id="ProtNLM"/>
    </source>
</evidence>
<dbReference type="OrthoDB" id="310895at2759"/>
<keyword evidence="2" id="KW-0520">NAD</keyword>
<accession>C1E2C6</accession>
<dbReference type="InterPro" id="IPR015590">
    <property type="entry name" value="Aldehyde_DH_dom"/>
</dbReference>
<dbReference type="Gene3D" id="3.40.605.10">
    <property type="entry name" value="Aldehyde Dehydrogenase, Chain A, domain 1"/>
    <property type="match status" value="1"/>
</dbReference>
<name>C1E2C6_MICCC</name>
<dbReference type="Gene3D" id="3.40.309.10">
    <property type="entry name" value="Aldehyde Dehydrogenase, Chain A, domain 2"/>
    <property type="match status" value="1"/>
</dbReference>
<dbReference type="eggNOG" id="KOG2455">
    <property type="taxonomic scope" value="Eukaryota"/>
</dbReference>
<organism evidence="6 7">
    <name type="scientific">Micromonas commoda (strain RCC299 / NOUM17 / CCMP2709)</name>
    <name type="common">Picoplanktonic green alga</name>
    <dbReference type="NCBI Taxonomy" id="296587"/>
    <lineage>
        <taxon>Eukaryota</taxon>
        <taxon>Viridiplantae</taxon>
        <taxon>Chlorophyta</taxon>
        <taxon>Mamiellophyceae</taxon>
        <taxon>Mamiellales</taxon>
        <taxon>Mamiellaceae</taxon>
        <taxon>Micromonas</taxon>
    </lineage>
</organism>
<dbReference type="InterPro" id="IPR016161">
    <property type="entry name" value="Ald_DH/histidinol_DH"/>
</dbReference>
<keyword evidence="1" id="KW-0560">Oxidoreductase</keyword>
<dbReference type="Pfam" id="PF14850">
    <property type="entry name" value="Pro_dh-DNA_bdg"/>
    <property type="match status" value="1"/>
</dbReference>
<dbReference type="InterPro" id="IPR050485">
    <property type="entry name" value="Proline_metab_enzyme"/>
</dbReference>
<dbReference type="Gene3D" id="3.20.20.220">
    <property type="match status" value="1"/>
</dbReference>
<dbReference type="InParanoid" id="C1E2C6"/>
<dbReference type="SUPFAM" id="SSF81935">
    <property type="entry name" value="N-terminal domain of bifunctional PutA protein"/>
    <property type="match status" value="1"/>
</dbReference>
<dbReference type="InterPro" id="IPR025703">
    <property type="entry name" value="Bifunct_PutA"/>
</dbReference>
<dbReference type="InterPro" id="IPR024082">
    <property type="entry name" value="PRODH_PutA_dom_II"/>
</dbReference>
<dbReference type="SUPFAM" id="SSF51730">
    <property type="entry name" value="FAD-linked oxidoreductase"/>
    <property type="match status" value="1"/>
</dbReference>
<proteinExistence type="predicted"/>
<evidence type="ECO:0000256" key="2">
    <source>
        <dbReference type="ARBA" id="ARBA00023027"/>
    </source>
</evidence>
<dbReference type="InterPro" id="IPR016162">
    <property type="entry name" value="Ald_DH_N"/>
</dbReference>
<gene>
    <name evidence="6" type="ORF">MICPUN_106815</name>
</gene>
<dbReference type="InterPro" id="IPR002872">
    <property type="entry name" value="Proline_DH_dom"/>
</dbReference>
<keyword evidence="7" id="KW-1185">Reference proteome</keyword>
<evidence type="ECO:0000313" key="6">
    <source>
        <dbReference type="EMBL" id="ACO61894.1"/>
    </source>
</evidence>
<dbReference type="PANTHER" id="PTHR42862">
    <property type="entry name" value="DELTA-1-PYRROLINE-5-CARBOXYLATE DEHYDROGENASE 1, ISOFORM A-RELATED"/>
    <property type="match status" value="1"/>
</dbReference>
<dbReference type="InterPro" id="IPR029041">
    <property type="entry name" value="FAD-linked_oxidoreductase-like"/>
</dbReference>
<dbReference type="GO" id="GO:0003700">
    <property type="term" value="F:DNA-binding transcription factor activity"/>
    <property type="evidence" value="ECO:0007669"/>
    <property type="project" value="InterPro"/>
</dbReference>
<dbReference type="Proteomes" id="UP000002009">
    <property type="component" value="Chromosome 3"/>
</dbReference>
<dbReference type="STRING" id="296587.C1E2C6"/>
<dbReference type="Pfam" id="PF00171">
    <property type="entry name" value="Aldedh"/>
    <property type="match status" value="1"/>
</dbReference>
<protein>
    <recommendedName>
        <fullName evidence="8">L-glutamate gamma-semialdehyde dehydrogenase</fullName>
    </recommendedName>
</protein>
<evidence type="ECO:0000313" key="7">
    <source>
        <dbReference type="Proteomes" id="UP000002009"/>
    </source>
</evidence>
<dbReference type="GO" id="GO:0004657">
    <property type="term" value="F:proline dehydrogenase activity"/>
    <property type="evidence" value="ECO:0007669"/>
    <property type="project" value="InterPro"/>
</dbReference>
<dbReference type="RefSeq" id="XP_002500636.1">
    <property type="nucleotide sequence ID" value="XM_002500590.1"/>
</dbReference>